<comment type="caution">
    <text evidence="2">The sequence shown here is derived from an EMBL/GenBank/DDBJ whole genome shotgun (WGS) entry which is preliminary data.</text>
</comment>
<name>A0A1G2M300_9BACT</name>
<evidence type="ECO:0000313" key="3">
    <source>
        <dbReference type="Proteomes" id="UP000178873"/>
    </source>
</evidence>
<dbReference type="Gene3D" id="2.40.320.10">
    <property type="entry name" value="Hypothetical Protein Pfu-838710-001"/>
    <property type="match status" value="1"/>
</dbReference>
<accession>A0A1G2M300</accession>
<feature type="compositionally biased region" description="Basic and acidic residues" evidence="1">
    <location>
        <begin position="1"/>
        <end position="10"/>
    </location>
</feature>
<evidence type="ECO:0000313" key="2">
    <source>
        <dbReference type="EMBL" id="OHA18270.1"/>
    </source>
</evidence>
<evidence type="ECO:0000256" key="1">
    <source>
        <dbReference type="SAM" id="MobiDB-lite"/>
    </source>
</evidence>
<dbReference type="STRING" id="1802301.A2664_02295"/>
<gene>
    <name evidence="2" type="ORF">A2664_02295</name>
</gene>
<sequence>MESRSEHNQLDSDLAPENVHDKPPRIFHLQISAEEQEALTKKFEFDKPRERSYVYFDTSADSEHAMLFKNKVRLRIKTKGLVHTLELKTRGNVKNEVEDTLSAEEFQALLEGVFPDGKVKDTLSEQNLFFPVKPIDSSISVRRGLAFHGGKLTLDQTTINHRPEANYTLEFHSKGTFSDGEIQALLEELGVSNNPVKKNKLEKFWEGR</sequence>
<dbReference type="InterPro" id="IPR033469">
    <property type="entry name" value="CYTH-like_dom_sf"/>
</dbReference>
<dbReference type="Proteomes" id="UP000178873">
    <property type="component" value="Unassembled WGS sequence"/>
</dbReference>
<reference evidence="2 3" key="1">
    <citation type="journal article" date="2016" name="Nat. Commun.">
        <title>Thousands of microbial genomes shed light on interconnected biogeochemical processes in an aquifer system.</title>
        <authorList>
            <person name="Anantharaman K."/>
            <person name="Brown C.T."/>
            <person name="Hug L.A."/>
            <person name="Sharon I."/>
            <person name="Castelle C.J."/>
            <person name="Probst A.J."/>
            <person name="Thomas B.C."/>
            <person name="Singh A."/>
            <person name="Wilkins M.J."/>
            <person name="Karaoz U."/>
            <person name="Brodie E.L."/>
            <person name="Williams K.H."/>
            <person name="Hubbard S.S."/>
            <person name="Banfield J.F."/>
        </authorList>
    </citation>
    <scope>NUCLEOTIDE SEQUENCE [LARGE SCALE GENOMIC DNA]</scope>
</reference>
<dbReference type="SUPFAM" id="SSF55154">
    <property type="entry name" value="CYTH-like phosphatases"/>
    <property type="match status" value="1"/>
</dbReference>
<dbReference type="AlphaFoldDB" id="A0A1G2M300"/>
<feature type="region of interest" description="Disordered" evidence="1">
    <location>
        <begin position="1"/>
        <end position="24"/>
    </location>
</feature>
<proteinExistence type="predicted"/>
<organism evidence="2 3">
    <name type="scientific">Candidatus Taylorbacteria bacterium RIFCSPHIGHO2_01_FULL_46_22b</name>
    <dbReference type="NCBI Taxonomy" id="1802301"/>
    <lineage>
        <taxon>Bacteria</taxon>
        <taxon>Candidatus Tayloriibacteriota</taxon>
    </lineage>
</organism>
<dbReference type="EMBL" id="MHRF01000007">
    <property type="protein sequence ID" value="OHA18270.1"/>
    <property type="molecule type" value="Genomic_DNA"/>
</dbReference>
<protein>
    <recommendedName>
        <fullName evidence="4">CYTH domain-containing protein</fullName>
    </recommendedName>
</protein>
<evidence type="ECO:0008006" key="4">
    <source>
        <dbReference type="Google" id="ProtNLM"/>
    </source>
</evidence>